<reference evidence="3" key="1">
    <citation type="journal article" date="2018" name="Gigascience">
        <title>Genome assembly of the Pink Ipe (Handroanthus impetiginosus, Bignoniaceae), a highly valued, ecologically keystone Neotropical timber forest tree.</title>
        <authorList>
            <person name="Silva-Junior O.B."/>
            <person name="Grattapaglia D."/>
            <person name="Novaes E."/>
            <person name="Collevatti R.G."/>
        </authorList>
    </citation>
    <scope>NUCLEOTIDE SEQUENCE [LARGE SCALE GENOMIC DNA]</scope>
    <source>
        <strain evidence="3">cv. UFG-1</strain>
    </source>
</reference>
<dbReference type="GO" id="GO:0006952">
    <property type="term" value="P:defense response"/>
    <property type="evidence" value="ECO:0007669"/>
    <property type="project" value="InterPro"/>
</dbReference>
<dbReference type="AlphaFoldDB" id="A0A2G9GT90"/>
<proteinExistence type="predicted"/>
<organism evidence="2 3">
    <name type="scientific">Handroanthus impetiginosus</name>
    <dbReference type="NCBI Taxonomy" id="429701"/>
    <lineage>
        <taxon>Eukaryota</taxon>
        <taxon>Viridiplantae</taxon>
        <taxon>Streptophyta</taxon>
        <taxon>Embryophyta</taxon>
        <taxon>Tracheophyta</taxon>
        <taxon>Spermatophyta</taxon>
        <taxon>Magnoliopsida</taxon>
        <taxon>eudicotyledons</taxon>
        <taxon>Gunneridae</taxon>
        <taxon>Pentapetalae</taxon>
        <taxon>asterids</taxon>
        <taxon>lamiids</taxon>
        <taxon>Lamiales</taxon>
        <taxon>Bignoniaceae</taxon>
        <taxon>Crescentiina</taxon>
        <taxon>Tabebuia alliance</taxon>
        <taxon>Handroanthus</taxon>
    </lineage>
</organism>
<dbReference type="Pfam" id="PF00407">
    <property type="entry name" value="Bet_v_1"/>
    <property type="match status" value="1"/>
</dbReference>
<dbReference type="InterPro" id="IPR023393">
    <property type="entry name" value="START-like_dom_sf"/>
</dbReference>
<gene>
    <name evidence="2" type="ORF">CDL12_18959</name>
</gene>
<accession>A0A2G9GT90</accession>
<dbReference type="PANTHER" id="PTHR31907">
    <property type="entry name" value="MLP-LIKE PROTEIN 423"/>
    <property type="match status" value="1"/>
</dbReference>
<comment type="caution">
    <text evidence="2">The sequence shown here is derived from an EMBL/GenBank/DDBJ whole genome shotgun (WGS) entry which is preliminary data.</text>
</comment>
<feature type="domain" description="Bet v I/Major latex protein" evidence="1">
    <location>
        <begin position="1"/>
        <end position="62"/>
    </location>
</feature>
<dbReference type="Proteomes" id="UP000231279">
    <property type="component" value="Unassembled WGS sequence"/>
</dbReference>
<name>A0A2G9GT90_9LAMI</name>
<dbReference type="OrthoDB" id="1072116at2759"/>
<evidence type="ECO:0000259" key="1">
    <source>
        <dbReference type="Pfam" id="PF00407"/>
    </source>
</evidence>
<keyword evidence="3" id="KW-1185">Reference proteome</keyword>
<dbReference type="EMBL" id="NKXS01003804">
    <property type="protein sequence ID" value="PIN08468.1"/>
    <property type="molecule type" value="Genomic_DNA"/>
</dbReference>
<evidence type="ECO:0000313" key="3">
    <source>
        <dbReference type="Proteomes" id="UP000231279"/>
    </source>
</evidence>
<evidence type="ECO:0000313" key="2">
    <source>
        <dbReference type="EMBL" id="PIN08468.1"/>
    </source>
</evidence>
<protein>
    <recommendedName>
        <fullName evidence="1">Bet v I/Major latex protein domain-containing protein</fullName>
    </recommendedName>
</protein>
<dbReference type="InterPro" id="IPR051761">
    <property type="entry name" value="MLP-like_ligand-binding"/>
</dbReference>
<dbReference type="SUPFAM" id="SSF55961">
    <property type="entry name" value="Bet v1-like"/>
    <property type="match status" value="1"/>
</dbReference>
<sequence>MIQGDLLELYRNILFTFHVETKGGVDYITWTMEYQLLNADNPHPIYLLKFVIESIKDFEAHIYG</sequence>
<dbReference type="Gene3D" id="3.30.530.20">
    <property type="match status" value="1"/>
</dbReference>
<dbReference type="InterPro" id="IPR000916">
    <property type="entry name" value="Bet_v_I/MLP"/>
</dbReference>